<evidence type="ECO:0000256" key="1">
    <source>
        <dbReference type="SAM" id="MobiDB-lite"/>
    </source>
</evidence>
<feature type="region of interest" description="Disordered" evidence="1">
    <location>
        <begin position="134"/>
        <end position="226"/>
    </location>
</feature>
<feature type="region of interest" description="Disordered" evidence="1">
    <location>
        <begin position="244"/>
        <end position="336"/>
    </location>
</feature>
<feature type="region of interest" description="Disordered" evidence="1">
    <location>
        <begin position="51"/>
        <end position="122"/>
    </location>
</feature>
<feature type="compositionally biased region" description="Basic and acidic residues" evidence="1">
    <location>
        <begin position="178"/>
        <end position="187"/>
    </location>
</feature>
<dbReference type="RefSeq" id="XP_033596867.1">
    <property type="nucleotide sequence ID" value="XM_033739229.1"/>
</dbReference>
<sequence>MPKIFYPFPLIRTTCIHHQSPTMTAEAPRKRGRPRKIVATTAPEISVQENAPTKATTTRTLATKATKASPKKASGKNVKASVKTSAKSVVKEQILESTPESTGEPTVTIVPECSPERTPQSTVECLPEIIKESIAKSATESVPKPTPQPTPESISEFSPNHKLESTSDTPPEATQFKRTTDDTHLEVELATIAAAAPTVEPKTSATSIESPTSTIQPPTQQTPVTPATSKILKEVNAARATAAELAKQTVPPRHTIPPVRIPPTSVASASATHPPSKKVPQSAERIRALAPAEASRTLSRGGLLEESRKKSAASSASVTATAGPNGPAAGTIGGAPDAAMRYKSTSRKVLTIMVGLPLVIVTSYELYQRLVLGKDRTPLLEAAVKPMREPLAKLEEEQ</sequence>
<reference evidence="2" key="1">
    <citation type="journal article" date="2020" name="Stud. Mycol.">
        <title>101 Dothideomycetes genomes: a test case for predicting lifestyles and emergence of pathogens.</title>
        <authorList>
            <person name="Haridas S."/>
            <person name="Albert R."/>
            <person name="Binder M."/>
            <person name="Bloem J."/>
            <person name="Labutti K."/>
            <person name="Salamov A."/>
            <person name="Andreopoulos B."/>
            <person name="Baker S."/>
            <person name="Barry K."/>
            <person name="Bills G."/>
            <person name="Bluhm B."/>
            <person name="Cannon C."/>
            <person name="Castanera R."/>
            <person name="Culley D."/>
            <person name="Daum C."/>
            <person name="Ezra D."/>
            <person name="Gonzalez J."/>
            <person name="Henrissat B."/>
            <person name="Kuo A."/>
            <person name="Liang C."/>
            <person name="Lipzen A."/>
            <person name="Lutzoni F."/>
            <person name="Magnuson J."/>
            <person name="Mondo S."/>
            <person name="Nolan M."/>
            <person name="Ohm R."/>
            <person name="Pangilinan J."/>
            <person name="Park H.-J."/>
            <person name="Ramirez L."/>
            <person name="Alfaro M."/>
            <person name="Sun H."/>
            <person name="Tritt A."/>
            <person name="Yoshinaga Y."/>
            <person name="Zwiers L.-H."/>
            <person name="Turgeon B."/>
            <person name="Goodwin S."/>
            <person name="Spatafora J."/>
            <person name="Crous P."/>
            <person name="Grigoriev I."/>
        </authorList>
    </citation>
    <scope>NUCLEOTIDE SEQUENCE</scope>
    <source>
        <strain evidence="2">CBS 121739</strain>
    </source>
</reference>
<feature type="compositionally biased region" description="Low complexity" evidence="1">
    <location>
        <begin position="312"/>
        <end position="336"/>
    </location>
</feature>
<feature type="compositionally biased region" description="Low complexity" evidence="1">
    <location>
        <begin position="206"/>
        <end position="226"/>
    </location>
</feature>
<dbReference type="OrthoDB" id="3784821at2759"/>
<organism evidence="2 3">
    <name type="scientific">Pseudovirgaria hyperparasitica</name>
    <dbReference type="NCBI Taxonomy" id="470096"/>
    <lineage>
        <taxon>Eukaryota</taxon>
        <taxon>Fungi</taxon>
        <taxon>Dikarya</taxon>
        <taxon>Ascomycota</taxon>
        <taxon>Pezizomycotina</taxon>
        <taxon>Dothideomycetes</taxon>
        <taxon>Dothideomycetes incertae sedis</taxon>
        <taxon>Acrospermales</taxon>
        <taxon>Acrospermaceae</taxon>
        <taxon>Pseudovirgaria</taxon>
    </lineage>
</organism>
<accession>A0A6A6VX81</accession>
<dbReference type="AlphaFoldDB" id="A0A6A6VX81"/>
<proteinExistence type="predicted"/>
<gene>
    <name evidence="2" type="ORF">EJ05DRAFT_140615</name>
</gene>
<protein>
    <submittedName>
        <fullName evidence="2">Uncharacterized protein</fullName>
    </submittedName>
</protein>
<name>A0A6A6VX81_9PEZI</name>
<keyword evidence="3" id="KW-1185">Reference proteome</keyword>
<evidence type="ECO:0000313" key="2">
    <source>
        <dbReference type="EMBL" id="KAF2754416.1"/>
    </source>
</evidence>
<dbReference type="EMBL" id="ML996580">
    <property type="protein sequence ID" value="KAF2754416.1"/>
    <property type="molecule type" value="Genomic_DNA"/>
</dbReference>
<feature type="compositionally biased region" description="Low complexity" evidence="1">
    <location>
        <begin position="51"/>
        <end position="68"/>
    </location>
</feature>
<evidence type="ECO:0000313" key="3">
    <source>
        <dbReference type="Proteomes" id="UP000799437"/>
    </source>
</evidence>
<feature type="compositionally biased region" description="Polar residues" evidence="1">
    <location>
        <begin position="95"/>
        <end position="105"/>
    </location>
</feature>
<dbReference type="Proteomes" id="UP000799437">
    <property type="component" value="Unassembled WGS sequence"/>
</dbReference>
<dbReference type="GeneID" id="54480283"/>